<dbReference type="GO" id="GO:0022857">
    <property type="term" value="F:transmembrane transporter activity"/>
    <property type="evidence" value="ECO:0007669"/>
    <property type="project" value="InterPro"/>
</dbReference>
<feature type="transmembrane region" description="Helical" evidence="6">
    <location>
        <begin position="129"/>
        <end position="152"/>
    </location>
</feature>
<evidence type="ECO:0000256" key="5">
    <source>
        <dbReference type="ARBA" id="ARBA00023136"/>
    </source>
</evidence>
<comment type="subcellular location">
    <subcellularLocation>
        <location evidence="1">Membrane</location>
        <topology evidence="1">Multi-pass membrane protein</topology>
    </subcellularLocation>
</comment>
<evidence type="ECO:0000256" key="3">
    <source>
        <dbReference type="ARBA" id="ARBA00022692"/>
    </source>
</evidence>
<dbReference type="Pfam" id="PF07690">
    <property type="entry name" value="MFS_1"/>
    <property type="match status" value="1"/>
</dbReference>
<dbReference type="AlphaFoldDB" id="A0A1Y6L9I3"/>
<evidence type="ECO:0000256" key="1">
    <source>
        <dbReference type="ARBA" id="ARBA00004141"/>
    </source>
</evidence>
<dbReference type="EMBL" id="LT882676">
    <property type="protein sequence ID" value="SMY19998.1"/>
    <property type="molecule type" value="Genomic_DNA"/>
</dbReference>
<evidence type="ECO:0000313" key="7">
    <source>
        <dbReference type="EMBL" id="SMY19998.1"/>
    </source>
</evidence>
<name>A0A1Y6L9I3_ZYMTR</name>
<dbReference type="Proteomes" id="UP000215453">
    <property type="component" value="Chromosome 1"/>
</dbReference>
<feature type="transmembrane region" description="Helical" evidence="6">
    <location>
        <begin position="225"/>
        <end position="246"/>
    </location>
</feature>
<feature type="transmembrane region" description="Helical" evidence="6">
    <location>
        <begin position="418"/>
        <end position="448"/>
    </location>
</feature>
<dbReference type="PANTHER" id="PTHR23504:SF6">
    <property type="entry name" value="MULTIDRUG TRANSPORTER, PUTATIVE (AFU_ORTHOLOGUE AFUA_4G08740)-RELATED"/>
    <property type="match status" value="1"/>
</dbReference>
<proteinExistence type="predicted"/>
<evidence type="ECO:0000256" key="2">
    <source>
        <dbReference type="ARBA" id="ARBA00022448"/>
    </source>
</evidence>
<feature type="transmembrane region" description="Helical" evidence="6">
    <location>
        <begin position="390"/>
        <end position="412"/>
    </location>
</feature>
<organism evidence="7 8">
    <name type="scientific">Zymoseptoria tritici ST99CH_1A5</name>
    <dbReference type="NCBI Taxonomy" id="1276529"/>
    <lineage>
        <taxon>Eukaryota</taxon>
        <taxon>Fungi</taxon>
        <taxon>Dikarya</taxon>
        <taxon>Ascomycota</taxon>
        <taxon>Pezizomycotina</taxon>
        <taxon>Dothideomycetes</taxon>
        <taxon>Dothideomycetidae</taxon>
        <taxon>Mycosphaerellales</taxon>
        <taxon>Mycosphaerellaceae</taxon>
        <taxon>Zymoseptoria</taxon>
    </lineage>
</organism>
<accession>A0A1Y6L9I3</accession>
<feature type="transmembrane region" description="Helical" evidence="6">
    <location>
        <begin position="460"/>
        <end position="484"/>
    </location>
</feature>
<dbReference type="PANTHER" id="PTHR23504">
    <property type="entry name" value="MAJOR FACILITATOR SUPERFAMILY DOMAIN-CONTAINING PROTEIN 10"/>
    <property type="match status" value="1"/>
</dbReference>
<evidence type="ECO:0008006" key="9">
    <source>
        <dbReference type="Google" id="ProtNLM"/>
    </source>
</evidence>
<keyword evidence="2" id="KW-0813">Transport</keyword>
<dbReference type="InterPro" id="IPR036259">
    <property type="entry name" value="MFS_trans_sf"/>
</dbReference>
<dbReference type="GO" id="GO:0016020">
    <property type="term" value="C:membrane"/>
    <property type="evidence" value="ECO:0007669"/>
    <property type="project" value="UniProtKB-SubCell"/>
</dbReference>
<feature type="transmembrane region" description="Helical" evidence="6">
    <location>
        <begin position="490"/>
        <end position="511"/>
    </location>
</feature>
<dbReference type="SUPFAM" id="SSF103473">
    <property type="entry name" value="MFS general substrate transporter"/>
    <property type="match status" value="1"/>
</dbReference>
<dbReference type="Gene3D" id="1.20.1250.20">
    <property type="entry name" value="MFS general substrate transporter like domains"/>
    <property type="match status" value="1"/>
</dbReference>
<feature type="transmembrane region" description="Helical" evidence="6">
    <location>
        <begin position="98"/>
        <end position="117"/>
    </location>
</feature>
<gene>
    <name evidence="7" type="ORF">ZT1A5_G1433</name>
</gene>
<evidence type="ECO:0000256" key="4">
    <source>
        <dbReference type="ARBA" id="ARBA00022989"/>
    </source>
</evidence>
<dbReference type="InterPro" id="IPR011701">
    <property type="entry name" value="MFS"/>
</dbReference>
<feature type="transmembrane region" description="Helical" evidence="6">
    <location>
        <begin position="59"/>
        <end position="78"/>
    </location>
</feature>
<keyword evidence="4 6" id="KW-1133">Transmembrane helix</keyword>
<feature type="transmembrane region" description="Helical" evidence="6">
    <location>
        <begin position="158"/>
        <end position="176"/>
    </location>
</feature>
<evidence type="ECO:0000313" key="8">
    <source>
        <dbReference type="Proteomes" id="UP000215453"/>
    </source>
</evidence>
<protein>
    <recommendedName>
        <fullName evidence="9">Major facilitator superfamily (MFS) profile domain-containing protein</fullName>
    </recommendedName>
</protein>
<keyword evidence="5 6" id="KW-0472">Membrane</keyword>
<reference evidence="7 8" key="1">
    <citation type="submission" date="2016-10" db="EMBL/GenBank/DDBJ databases">
        <authorList>
            <person name="Varghese N."/>
        </authorList>
    </citation>
    <scope>NUCLEOTIDE SEQUENCE [LARGE SCALE GENOMIC DNA]</scope>
</reference>
<evidence type="ECO:0000256" key="6">
    <source>
        <dbReference type="SAM" id="Phobius"/>
    </source>
</evidence>
<sequence length="546" mass="57853">MFTCHVRNRSLIPVATIRDVEKTEEEQYHIQQEMEVADAEEQAHLSQSLRHTPRQRRNLVMIYLLFLAEAIMSSSLHMQISVLLPSASTGCITSNTSFLRSILLCAYYLGSATGLVWGLTADRIGRRKVALLGLFGSLICCVSMGFATTFAAFCTLRFLAGVVGSAGTVAGLAMLADVVHGSDNRTKVVARLPVVAVCGQIGPLISGLIGGMVNGTGVLDEYPALAGQVTCGVLMLSIAIAETLLLDETLPVLATKKQVLSEDFNESEKATFLGRSHSNSSSSSESLSISIIEALADDASLPKPSHISVSQLLTAPSILILLASFSTLSLHSSTFDILLPHIGHSPTHNIGLGIPCDWLLPLMLVIKVAAAMRVMRAIPPLVAKVGLLPIYRRTTVVFPVIYVLVPAVALLATSCDSAVLAAVFNALATLIKTTIALAAQVLVLLLALSAAPDAASTGTLIGVISISELFKALAVGIAGISYYLSDDYSVVIINGALWAILASLAVMGALLTRKLRETPRVGEDLPEECFVWEGVFDVEGGDENGF</sequence>
<feature type="transmembrane region" description="Helical" evidence="6">
    <location>
        <begin position="188"/>
        <end position="213"/>
    </location>
</feature>
<keyword evidence="3 6" id="KW-0812">Transmembrane</keyword>